<feature type="domain" description="Acyl-CoA thioesterase-like N-terminal HotDog" evidence="1">
    <location>
        <begin position="40"/>
        <end position="120"/>
    </location>
</feature>
<organism evidence="3 4">
    <name type="scientific">Microlunatus kandeliicorticis</name>
    <dbReference type="NCBI Taxonomy" id="1759536"/>
    <lineage>
        <taxon>Bacteria</taxon>
        <taxon>Bacillati</taxon>
        <taxon>Actinomycetota</taxon>
        <taxon>Actinomycetes</taxon>
        <taxon>Propionibacteriales</taxon>
        <taxon>Propionibacteriaceae</taxon>
        <taxon>Microlunatus</taxon>
    </lineage>
</organism>
<dbReference type="InterPro" id="IPR049449">
    <property type="entry name" value="TesB_ACOT8-like_N"/>
</dbReference>
<reference evidence="3 4" key="1">
    <citation type="submission" date="2020-07" db="EMBL/GenBank/DDBJ databases">
        <title>Sequencing the genomes of 1000 actinobacteria strains.</title>
        <authorList>
            <person name="Klenk H.-P."/>
        </authorList>
    </citation>
    <scope>NUCLEOTIDE SEQUENCE [LARGE SCALE GENOMIC DNA]</scope>
    <source>
        <strain evidence="3 4">DSM 100723</strain>
    </source>
</reference>
<evidence type="ECO:0008006" key="5">
    <source>
        <dbReference type="Google" id="ProtNLM"/>
    </source>
</evidence>
<dbReference type="InterPro" id="IPR049450">
    <property type="entry name" value="ACOT8-like_C"/>
</dbReference>
<proteinExistence type="predicted"/>
<feature type="domain" description="Acyl-CoA thioesterase-like C-terminal" evidence="2">
    <location>
        <begin position="142"/>
        <end position="276"/>
    </location>
</feature>
<name>A0A7W3P6Y2_9ACTN</name>
<dbReference type="RefSeq" id="WP_220484046.1">
    <property type="nucleotide sequence ID" value="NZ_JACGWT010000005.1"/>
</dbReference>
<protein>
    <recommendedName>
        <fullName evidence="5">Thioesterase-like superfamily protein</fullName>
    </recommendedName>
</protein>
<dbReference type="EMBL" id="JACGWT010000005">
    <property type="protein sequence ID" value="MBA8795390.1"/>
    <property type="molecule type" value="Genomic_DNA"/>
</dbReference>
<evidence type="ECO:0000259" key="1">
    <source>
        <dbReference type="Pfam" id="PF13622"/>
    </source>
</evidence>
<evidence type="ECO:0000259" key="2">
    <source>
        <dbReference type="Pfam" id="PF20789"/>
    </source>
</evidence>
<dbReference type="SUPFAM" id="SSF54637">
    <property type="entry name" value="Thioesterase/thiol ester dehydrase-isomerase"/>
    <property type="match status" value="1"/>
</dbReference>
<accession>A0A7W3P6Y2</accession>
<sequence>MLAAFDGYYRSLTPGPAPSDRAPADPATFRFEPSGHVQGAWRDDEQHMAPVSGLLAHCLLSHRPRPELQLCRISYDILGVIGAAETTVSVRTLRAGRTIELVAAELAVADRVAVRATGWRLLRGDTTGIATTIDDAARLPDPADSEPWDARGRWPGGYIDSVEVRRAPGVDGRVRAWIGTAVPLLADAEADPLAGYLGLVDTANGINARLDPRRWAFPNTDLTVHLVRSPGFAPDAEGRRWVGLETDALLGPEGVGLTSSTLYDRDGALGRAEQILTLRPLG</sequence>
<dbReference type="Pfam" id="PF20789">
    <property type="entry name" value="4HBT_3C"/>
    <property type="match status" value="1"/>
</dbReference>
<dbReference type="Pfam" id="PF13622">
    <property type="entry name" value="4HBT_3"/>
    <property type="match status" value="1"/>
</dbReference>
<dbReference type="AlphaFoldDB" id="A0A7W3P6Y2"/>
<dbReference type="Proteomes" id="UP000523079">
    <property type="component" value="Unassembled WGS sequence"/>
</dbReference>
<dbReference type="InterPro" id="IPR029069">
    <property type="entry name" value="HotDog_dom_sf"/>
</dbReference>
<evidence type="ECO:0000313" key="4">
    <source>
        <dbReference type="Proteomes" id="UP000523079"/>
    </source>
</evidence>
<keyword evidence="4" id="KW-1185">Reference proteome</keyword>
<gene>
    <name evidence="3" type="ORF">FHX74_003026</name>
</gene>
<comment type="caution">
    <text evidence="3">The sequence shown here is derived from an EMBL/GenBank/DDBJ whole genome shotgun (WGS) entry which is preliminary data.</text>
</comment>
<dbReference type="Gene3D" id="2.40.160.210">
    <property type="entry name" value="Acyl-CoA thioesterase, double hotdog domain"/>
    <property type="match status" value="1"/>
</dbReference>
<evidence type="ECO:0000313" key="3">
    <source>
        <dbReference type="EMBL" id="MBA8795390.1"/>
    </source>
</evidence>
<dbReference type="InterPro" id="IPR042171">
    <property type="entry name" value="Acyl-CoA_hotdog"/>
</dbReference>